<dbReference type="Pfam" id="PF01037">
    <property type="entry name" value="AsnC_trans_reg"/>
    <property type="match status" value="1"/>
</dbReference>
<keyword evidence="1" id="KW-0805">Transcription regulation</keyword>
<dbReference type="Proteomes" id="UP000306552">
    <property type="component" value="Unassembled WGS sequence"/>
</dbReference>
<dbReference type="SUPFAM" id="SSF54909">
    <property type="entry name" value="Dimeric alpha+beta barrel"/>
    <property type="match status" value="1"/>
</dbReference>
<reference evidence="5 6" key="1">
    <citation type="submission" date="2019-04" db="EMBL/GenBank/DDBJ databases">
        <title>Psychroflexus halotolerans sp. nov., isolated from a marine solar saltern.</title>
        <authorList>
            <person name="Feng X."/>
        </authorList>
    </citation>
    <scope>NUCLEOTIDE SEQUENCE [LARGE SCALE GENOMIC DNA]</scope>
    <source>
        <strain evidence="5 6">WDS2C27</strain>
    </source>
</reference>
<feature type="domain" description="HTH asnC-type" evidence="4">
    <location>
        <begin position="4"/>
        <end position="65"/>
    </location>
</feature>
<keyword evidence="6" id="KW-1185">Reference proteome</keyword>
<dbReference type="InterPro" id="IPR036390">
    <property type="entry name" value="WH_DNA-bd_sf"/>
</dbReference>
<dbReference type="GO" id="GO:0005829">
    <property type="term" value="C:cytosol"/>
    <property type="evidence" value="ECO:0007669"/>
    <property type="project" value="TreeGrafter"/>
</dbReference>
<dbReference type="PANTHER" id="PTHR30154">
    <property type="entry name" value="LEUCINE-RESPONSIVE REGULATORY PROTEIN"/>
    <property type="match status" value="1"/>
</dbReference>
<protein>
    <submittedName>
        <fullName evidence="5">Lrp/AsnC family transcriptional regulator</fullName>
    </submittedName>
</protein>
<organism evidence="5 6">
    <name type="scientific">Mesohalobacter halotolerans</name>
    <dbReference type="NCBI Taxonomy" id="1883405"/>
    <lineage>
        <taxon>Bacteria</taxon>
        <taxon>Pseudomonadati</taxon>
        <taxon>Bacteroidota</taxon>
        <taxon>Flavobacteriia</taxon>
        <taxon>Flavobacteriales</taxon>
        <taxon>Flavobacteriaceae</taxon>
        <taxon>Mesohalobacter</taxon>
    </lineage>
</organism>
<keyword evidence="2" id="KW-0238">DNA-binding</keyword>
<name>A0A4U5TR17_9FLAO</name>
<dbReference type="Pfam" id="PF13404">
    <property type="entry name" value="HTH_AsnC-type"/>
    <property type="match status" value="1"/>
</dbReference>
<dbReference type="GO" id="GO:0043200">
    <property type="term" value="P:response to amino acid"/>
    <property type="evidence" value="ECO:0007669"/>
    <property type="project" value="TreeGrafter"/>
</dbReference>
<dbReference type="InterPro" id="IPR011008">
    <property type="entry name" value="Dimeric_a/b-barrel"/>
</dbReference>
<dbReference type="CDD" id="cd00090">
    <property type="entry name" value="HTH_ARSR"/>
    <property type="match status" value="1"/>
</dbReference>
<dbReference type="InterPro" id="IPR019887">
    <property type="entry name" value="Tscrpt_reg_AsnC/Lrp_C"/>
</dbReference>
<dbReference type="OrthoDB" id="9800326at2"/>
<dbReference type="GO" id="GO:0006355">
    <property type="term" value="P:regulation of DNA-templated transcription"/>
    <property type="evidence" value="ECO:0007669"/>
    <property type="project" value="UniProtKB-ARBA"/>
</dbReference>
<dbReference type="SMART" id="SM00344">
    <property type="entry name" value="HTH_ASNC"/>
    <property type="match status" value="1"/>
</dbReference>
<proteinExistence type="predicted"/>
<dbReference type="PRINTS" id="PR00033">
    <property type="entry name" value="HTHASNC"/>
</dbReference>
<dbReference type="InterPro" id="IPR019888">
    <property type="entry name" value="Tscrpt_reg_AsnC-like"/>
</dbReference>
<dbReference type="PANTHER" id="PTHR30154:SF34">
    <property type="entry name" value="TRANSCRIPTIONAL REGULATOR AZLB"/>
    <property type="match status" value="1"/>
</dbReference>
<evidence type="ECO:0000256" key="1">
    <source>
        <dbReference type="ARBA" id="ARBA00023015"/>
    </source>
</evidence>
<comment type="caution">
    <text evidence="5">The sequence shown here is derived from an EMBL/GenBank/DDBJ whole genome shotgun (WGS) entry which is preliminary data.</text>
</comment>
<evidence type="ECO:0000256" key="2">
    <source>
        <dbReference type="ARBA" id="ARBA00023125"/>
    </source>
</evidence>
<keyword evidence="3" id="KW-0804">Transcription</keyword>
<sequence>MIKIDERDKQILKLLQEDASQTTKQIAAKIKLSQTAVYERIKRLEREKLITSYVALCDLEKVDKAFTAFCMVKLVNHTRKSLEHFEKDILTLDEITECYHISGEYDYLLKINVKNIKAYRQFMVEKLTSIPFISSTQSAFNINTVKYSTAISLT</sequence>
<dbReference type="EMBL" id="SWMU01000002">
    <property type="protein sequence ID" value="TKS56516.1"/>
    <property type="molecule type" value="Genomic_DNA"/>
</dbReference>
<evidence type="ECO:0000313" key="6">
    <source>
        <dbReference type="Proteomes" id="UP000306552"/>
    </source>
</evidence>
<evidence type="ECO:0000313" key="5">
    <source>
        <dbReference type="EMBL" id="TKS56516.1"/>
    </source>
</evidence>
<dbReference type="Gene3D" id="1.10.10.10">
    <property type="entry name" value="Winged helix-like DNA-binding domain superfamily/Winged helix DNA-binding domain"/>
    <property type="match status" value="1"/>
</dbReference>
<dbReference type="Gene3D" id="3.30.70.920">
    <property type="match status" value="1"/>
</dbReference>
<evidence type="ECO:0000256" key="3">
    <source>
        <dbReference type="ARBA" id="ARBA00023163"/>
    </source>
</evidence>
<evidence type="ECO:0000259" key="4">
    <source>
        <dbReference type="PROSITE" id="PS50956"/>
    </source>
</evidence>
<dbReference type="AlphaFoldDB" id="A0A4U5TR17"/>
<gene>
    <name evidence="5" type="ORF">FCN74_05620</name>
</gene>
<dbReference type="RefSeq" id="WP_138931618.1">
    <property type="nucleotide sequence ID" value="NZ_SWMU01000002.1"/>
</dbReference>
<dbReference type="GO" id="GO:0043565">
    <property type="term" value="F:sequence-specific DNA binding"/>
    <property type="evidence" value="ECO:0007669"/>
    <property type="project" value="InterPro"/>
</dbReference>
<dbReference type="PROSITE" id="PS50956">
    <property type="entry name" value="HTH_ASNC_2"/>
    <property type="match status" value="1"/>
</dbReference>
<dbReference type="InterPro" id="IPR000485">
    <property type="entry name" value="AsnC-type_HTH_dom"/>
</dbReference>
<dbReference type="InterPro" id="IPR036388">
    <property type="entry name" value="WH-like_DNA-bd_sf"/>
</dbReference>
<dbReference type="InterPro" id="IPR011991">
    <property type="entry name" value="ArsR-like_HTH"/>
</dbReference>
<dbReference type="SUPFAM" id="SSF46785">
    <property type="entry name" value="Winged helix' DNA-binding domain"/>
    <property type="match status" value="1"/>
</dbReference>
<accession>A0A4U5TR17</accession>